<reference evidence="1 2" key="1">
    <citation type="journal article" date="2016" name="Genome Announc.">
        <title>Draft Whole-Genome Sequence of Trichoderma gamsii T6085, a Promising Biocontrol Agent of Fusarium Head Blight on Wheat.</title>
        <authorList>
            <person name="Baroncelli R."/>
            <person name="Zapparata A."/>
            <person name="Piaggeschi G."/>
            <person name="Sarrocco S."/>
            <person name="Vannacci G."/>
        </authorList>
    </citation>
    <scope>NUCLEOTIDE SEQUENCE [LARGE SCALE GENOMIC DNA]</scope>
    <source>
        <strain evidence="1 2">T6085</strain>
    </source>
</reference>
<dbReference type="GeneID" id="36347399"/>
<dbReference type="AlphaFoldDB" id="A0A2P4ZY11"/>
<dbReference type="EMBL" id="JPDN02000005">
    <property type="protein sequence ID" value="PON29189.1"/>
    <property type="molecule type" value="Genomic_DNA"/>
</dbReference>
<dbReference type="Proteomes" id="UP000054821">
    <property type="component" value="Unassembled WGS sequence"/>
</dbReference>
<organism evidence="1 2">
    <name type="scientific">Trichoderma gamsii</name>
    <dbReference type="NCBI Taxonomy" id="398673"/>
    <lineage>
        <taxon>Eukaryota</taxon>
        <taxon>Fungi</taxon>
        <taxon>Dikarya</taxon>
        <taxon>Ascomycota</taxon>
        <taxon>Pezizomycotina</taxon>
        <taxon>Sordariomycetes</taxon>
        <taxon>Hypocreomycetidae</taxon>
        <taxon>Hypocreales</taxon>
        <taxon>Hypocreaceae</taxon>
        <taxon>Trichoderma</taxon>
    </lineage>
</organism>
<gene>
    <name evidence="1" type="ORF">TGAM01_v202297</name>
</gene>
<evidence type="ECO:0000313" key="2">
    <source>
        <dbReference type="Proteomes" id="UP000054821"/>
    </source>
</evidence>
<protein>
    <submittedName>
        <fullName evidence="1">Uncharacterized protein</fullName>
    </submittedName>
</protein>
<name>A0A2P4ZY11_9HYPO</name>
<keyword evidence="2" id="KW-1185">Reference proteome</keyword>
<sequence length="81" mass="9217">MKFISIELLKSNENIKNHQLIFDISPQSGCTLKLERRDPLNLKDLNLLQGNTYGISPTTNQCSAIWNRILQCILAAVTRDM</sequence>
<accession>A0A2P4ZY11</accession>
<dbReference type="RefSeq" id="XP_024406372.1">
    <property type="nucleotide sequence ID" value="XM_024548969.1"/>
</dbReference>
<comment type="caution">
    <text evidence="1">The sequence shown here is derived from an EMBL/GenBank/DDBJ whole genome shotgun (WGS) entry which is preliminary data.</text>
</comment>
<evidence type="ECO:0000313" key="1">
    <source>
        <dbReference type="EMBL" id="PON29189.1"/>
    </source>
</evidence>
<proteinExistence type="predicted"/>